<proteinExistence type="predicted"/>
<sequence length="397" mass="45696">MEDMTYPSPGKSRVYEESVSEPDEVRMARLSSLLSKSEKRPPLLPQQNKNPRRAPIVLKDSPCRHDTRASRLQLSFEDIPRSASPALEDTPSRTLRSIKPSQQLRRAEWRAAAMFQHYQKAMEIRQQQSNVGVDVFPFFALPAELRSSVYFELLVTDDRVLPTWRGPRKATKQQKNMYINILLTCKMCRDEGLKVLYGENVFDFGEICNRPNNFSRRFTNLIGSHNASLIRIVFAEYSAATEELCHADTTRIARPLFNPKPKATLTVTYLRSFLLTFNIFLPDLRLFAISIMPYGHDEATHYLLQLADPVIRNNMLLKIKWLDTKNEPKRVARMAEEICAQESGLIRADYWKDIDGWIGINFSPPSSGREWLTYKGVRGKEGTLRETEKLGEYTGDE</sequence>
<dbReference type="PANTHER" id="PTHR42085">
    <property type="entry name" value="F-BOX DOMAIN-CONTAINING PROTEIN"/>
    <property type="match status" value="1"/>
</dbReference>
<feature type="region of interest" description="Disordered" evidence="1">
    <location>
        <begin position="1"/>
        <end position="62"/>
    </location>
</feature>
<name>A0A6A5UYS7_9PLEO</name>
<keyword evidence="3" id="KW-1185">Reference proteome</keyword>
<protein>
    <submittedName>
        <fullName evidence="2">Uncharacterized protein</fullName>
    </submittedName>
</protein>
<accession>A0A6A5UYS7</accession>
<dbReference type="OrthoDB" id="62952at2759"/>
<evidence type="ECO:0000313" key="3">
    <source>
        <dbReference type="Proteomes" id="UP000800036"/>
    </source>
</evidence>
<dbReference type="PANTHER" id="PTHR42085:SF2">
    <property type="entry name" value="F-BOX DOMAIN-CONTAINING PROTEIN"/>
    <property type="match status" value="1"/>
</dbReference>
<gene>
    <name evidence="2" type="ORF">BU23DRAFT_601038</name>
</gene>
<reference evidence="2" key="1">
    <citation type="journal article" date="2020" name="Stud. Mycol.">
        <title>101 Dothideomycetes genomes: a test case for predicting lifestyles and emergence of pathogens.</title>
        <authorList>
            <person name="Haridas S."/>
            <person name="Albert R."/>
            <person name="Binder M."/>
            <person name="Bloem J."/>
            <person name="Labutti K."/>
            <person name="Salamov A."/>
            <person name="Andreopoulos B."/>
            <person name="Baker S."/>
            <person name="Barry K."/>
            <person name="Bills G."/>
            <person name="Bluhm B."/>
            <person name="Cannon C."/>
            <person name="Castanera R."/>
            <person name="Culley D."/>
            <person name="Daum C."/>
            <person name="Ezra D."/>
            <person name="Gonzalez J."/>
            <person name="Henrissat B."/>
            <person name="Kuo A."/>
            <person name="Liang C."/>
            <person name="Lipzen A."/>
            <person name="Lutzoni F."/>
            <person name="Magnuson J."/>
            <person name="Mondo S."/>
            <person name="Nolan M."/>
            <person name="Ohm R."/>
            <person name="Pangilinan J."/>
            <person name="Park H.-J."/>
            <person name="Ramirez L."/>
            <person name="Alfaro M."/>
            <person name="Sun H."/>
            <person name="Tritt A."/>
            <person name="Yoshinaga Y."/>
            <person name="Zwiers L.-H."/>
            <person name="Turgeon B."/>
            <person name="Goodwin S."/>
            <person name="Spatafora J."/>
            <person name="Crous P."/>
            <person name="Grigoriev I."/>
        </authorList>
    </citation>
    <scope>NUCLEOTIDE SEQUENCE</scope>
    <source>
        <strain evidence="2">CBS 107.79</strain>
    </source>
</reference>
<dbReference type="InterPro" id="IPR038883">
    <property type="entry name" value="AN11006-like"/>
</dbReference>
<dbReference type="EMBL" id="ML976702">
    <property type="protein sequence ID" value="KAF1970323.1"/>
    <property type="molecule type" value="Genomic_DNA"/>
</dbReference>
<organism evidence="2 3">
    <name type="scientific">Bimuria novae-zelandiae CBS 107.79</name>
    <dbReference type="NCBI Taxonomy" id="1447943"/>
    <lineage>
        <taxon>Eukaryota</taxon>
        <taxon>Fungi</taxon>
        <taxon>Dikarya</taxon>
        <taxon>Ascomycota</taxon>
        <taxon>Pezizomycotina</taxon>
        <taxon>Dothideomycetes</taxon>
        <taxon>Pleosporomycetidae</taxon>
        <taxon>Pleosporales</taxon>
        <taxon>Massarineae</taxon>
        <taxon>Didymosphaeriaceae</taxon>
        <taxon>Bimuria</taxon>
    </lineage>
</organism>
<dbReference type="Proteomes" id="UP000800036">
    <property type="component" value="Unassembled WGS sequence"/>
</dbReference>
<evidence type="ECO:0000256" key="1">
    <source>
        <dbReference type="SAM" id="MobiDB-lite"/>
    </source>
</evidence>
<dbReference type="AlphaFoldDB" id="A0A6A5UYS7"/>
<evidence type="ECO:0000313" key="2">
    <source>
        <dbReference type="EMBL" id="KAF1970323.1"/>
    </source>
</evidence>